<evidence type="ECO:0000313" key="2">
    <source>
        <dbReference type="EMBL" id="KAK1848010.1"/>
    </source>
</evidence>
<gene>
    <name evidence="2" type="ORF">CCHR01_09385</name>
</gene>
<sequence>MLEIFHIHGSVARLINRGLSCVFSRSFLTQDISSEPIVGKYGVYWQMVLFSLNTLLEILISPASWPGDLAMSMTWFPERNFWYAVVYGCDPSTEVEISGRLRYSGDAICHPLLIPGIFAELERKRQIKMVKQGSLKLVETVATLHEAHHMPSDADHSPGPDLTANKEVDPWLDIFHKKNGLLNWKDQLNKMVTHAEELNITNFSHDINQSSDINEFRKLMRDTGDRIKERLQDIIREYDERIRDCERNLEGMSLANQMVR</sequence>
<name>A0AAD9EGT9_9PEZI</name>
<evidence type="ECO:0000256" key="1">
    <source>
        <dbReference type="SAM" id="Coils"/>
    </source>
</evidence>
<keyword evidence="1" id="KW-0175">Coiled coil</keyword>
<accession>A0AAD9EGT9</accession>
<dbReference type="AlphaFoldDB" id="A0AAD9EGT9"/>
<feature type="coiled-coil region" evidence="1">
    <location>
        <begin position="228"/>
        <end position="255"/>
    </location>
</feature>
<comment type="caution">
    <text evidence="2">The sequence shown here is derived from an EMBL/GenBank/DDBJ whole genome shotgun (WGS) entry which is preliminary data.</text>
</comment>
<organism evidence="2 3">
    <name type="scientific">Colletotrichum chrysophilum</name>
    <dbReference type="NCBI Taxonomy" id="1836956"/>
    <lineage>
        <taxon>Eukaryota</taxon>
        <taxon>Fungi</taxon>
        <taxon>Dikarya</taxon>
        <taxon>Ascomycota</taxon>
        <taxon>Pezizomycotina</taxon>
        <taxon>Sordariomycetes</taxon>
        <taxon>Hypocreomycetidae</taxon>
        <taxon>Glomerellales</taxon>
        <taxon>Glomerellaceae</taxon>
        <taxon>Colletotrichum</taxon>
        <taxon>Colletotrichum gloeosporioides species complex</taxon>
    </lineage>
</organism>
<dbReference type="EMBL" id="JAQOWY010000184">
    <property type="protein sequence ID" value="KAK1848010.1"/>
    <property type="molecule type" value="Genomic_DNA"/>
</dbReference>
<keyword evidence="3" id="KW-1185">Reference proteome</keyword>
<reference evidence="2" key="1">
    <citation type="submission" date="2023-01" db="EMBL/GenBank/DDBJ databases">
        <title>Colletotrichum chrysophilum M932 genome sequence.</title>
        <authorList>
            <person name="Baroncelli R."/>
        </authorList>
    </citation>
    <scope>NUCLEOTIDE SEQUENCE</scope>
    <source>
        <strain evidence="2">M932</strain>
    </source>
</reference>
<evidence type="ECO:0000313" key="3">
    <source>
        <dbReference type="Proteomes" id="UP001243330"/>
    </source>
</evidence>
<protein>
    <submittedName>
        <fullName evidence="2">Uncharacterized protein</fullName>
    </submittedName>
</protein>
<proteinExistence type="predicted"/>
<dbReference type="Proteomes" id="UP001243330">
    <property type="component" value="Unassembled WGS sequence"/>
</dbReference>